<dbReference type="InterPro" id="IPR011053">
    <property type="entry name" value="Single_hybrid_motif"/>
</dbReference>
<name>A0A1X7KVZ8_9BACT</name>
<sequence length="166" mass="18986">MYEIKFSQSDKEYRLSTKDGDIFIDDKQVDWDINKTDHQSFHIIYHNQTFNAHIVEIDYESKVFKLQLNGKIIELELKDKMDLLLEEMGISDLDQNQMNDVKAPMPGLIIDIMVAPGDEVKKGDPLLILEAMKMENVIKAAGDGTIAEIKAKKGDSVEKNQLIIQF</sequence>
<dbReference type="Pfam" id="PF00364">
    <property type="entry name" value="Biotin_lipoyl"/>
    <property type="match status" value="1"/>
</dbReference>
<reference evidence="4" key="1">
    <citation type="submission" date="2017-04" db="EMBL/GenBank/DDBJ databases">
        <authorList>
            <person name="Varghese N."/>
            <person name="Submissions S."/>
        </authorList>
    </citation>
    <scope>NUCLEOTIDE SEQUENCE [LARGE SCALE GENOMIC DNA]</scope>
    <source>
        <strain evidence="4">DSM 4125</strain>
    </source>
</reference>
<proteinExistence type="predicted"/>
<keyword evidence="1" id="KW-0092">Biotin</keyword>
<dbReference type="PANTHER" id="PTHR45266:SF3">
    <property type="entry name" value="OXALOACETATE DECARBOXYLASE ALPHA CHAIN"/>
    <property type="match status" value="1"/>
</dbReference>
<evidence type="ECO:0000259" key="2">
    <source>
        <dbReference type="PROSITE" id="PS50968"/>
    </source>
</evidence>
<feature type="domain" description="Lipoyl-binding" evidence="2">
    <location>
        <begin position="85"/>
        <end position="166"/>
    </location>
</feature>
<protein>
    <submittedName>
        <fullName evidence="3">Biotin-requiring enzyme</fullName>
    </submittedName>
</protein>
<dbReference type="InterPro" id="IPR001882">
    <property type="entry name" value="Biotin_BS"/>
</dbReference>
<dbReference type="PROSITE" id="PS50968">
    <property type="entry name" value="BIOTINYL_LIPOYL"/>
    <property type="match status" value="1"/>
</dbReference>
<dbReference type="OrthoDB" id="9812676at2"/>
<dbReference type="PROSITE" id="PS00188">
    <property type="entry name" value="BIOTIN"/>
    <property type="match status" value="1"/>
</dbReference>
<dbReference type="CDD" id="cd06850">
    <property type="entry name" value="biotinyl_domain"/>
    <property type="match status" value="1"/>
</dbReference>
<dbReference type="FunFam" id="2.40.50.100:FF:000003">
    <property type="entry name" value="Acetyl-CoA carboxylase biotin carboxyl carrier protein"/>
    <property type="match status" value="1"/>
</dbReference>
<dbReference type="RefSeq" id="WP_085518320.1">
    <property type="nucleotide sequence ID" value="NZ_FXAW01000007.1"/>
</dbReference>
<dbReference type="SUPFAM" id="SSF51230">
    <property type="entry name" value="Single hybrid motif"/>
    <property type="match status" value="1"/>
</dbReference>
<gene>
    <name evidence="3" type="ORF">SAMN05661096_03183</name>
</gene>
<dbReference type="Gene3D" id="2.40.50.100">
    <property type="match status" value="1"/>
</dbReference>
<dbReference type="AlphaFoldDB" id="A0A1X7KVZ8"/>
<evidence type="ECO:0000256" key="1">
    <source>
        <dbReference type="ARBA" id="ARBA00023267"/>
    </source>
</evidence>
<dbReference type="InterPro" id="IPR050709">
    <property type="entry name" value="Biotin_Carboxyl_Carrier/Decarb"/>
</dbReference>
<organism evidence="3 4">
    <name type="scientific">Marivirga sericea</name>
    <dbReference type="NCBI Taxonomy" id="1028"/>
    <lineage>
        <taxon>Bacteria</taxon>
        <taxon>Pseudomonadati</taxon>
        <taxon>Bacteroidota</taxon>
        <taxon>Cytophagia</taxon>
        <taxon>Cytophagales</taxon>
        <taxon>Marivirgaceae</taxon>
        <taxon>Marivirga</taxon>
    </lineage>
</organism>
<evidence type="ECO:0000313" key="4">
    <source>
        <dbReference type="Proteomes" id="UP000193804"/>
    </source>
</evidence>
<dbReference type="InterPro" id="IPR000089">
    <property type="entry name" value="Biotin_lipoyl"/>
</dbReference>
<dbReference type="Proteomes" id="UP000193804">
    <property type="component" value="Unassembled WGS sequence"/>
</dbReference>
<dbReference type="EMBL" id="FXAW01000007">
    <property type="protein sequence ID" value="SMG45739.1"/>
    <property type="molecule type" value="Genomic_DNA"/>
</dbReference>
<accession>A0A1X7KVZ8</accession>
<dbReference type="PANTHER" id="PTHR45266">
    <property type="entry name" value="OXALOACETATE DECARBOXYLASE ALPHA CHAIN"/>
    <property type="match status" value="1"/>
</dbReference>
<keyword evidence="4" id="KW-1185">Reference proteome</keyword>
<dbReference type="STRING" id="1028.SAMN05661096_03183"/>
<evidence type="ECO:0000313" key="3">
    <source>
        <dbReference type="EMBL" id="SMG45739.1"/>
    </source>
</evidence>